<name>A0A0P7WH90_9RHOB</name>
<protein>
    <recommendedName>
        <fullName evidence="1">DUF6456 domain-containing protein</fullName>
    </recommendedName>
</protein>
<proteinExistence type="predicted"/>
<dbReference type="Pfam" id="PF20057">
    <property type="entry name" value="DUF6456"/>
    <property type="match status" value="1"/>
</dbReference>
<dbReference type="InterPro" id="IPR045599">
    <property type="entry name" value="DUF6456"/>
</dbReference>
<keyword evidence="5" id="KW-1185">Reference proteome</keyword>
<gene>
    <name evidence="2" type="ORF">Ga0058931_1371</name>
    <name evidence="3" type="ORF">HLUCCA05_06655</name>
</gene>
<evidence type="ECO:0000259" key="1">
    <source>
        <dbReference type="Pfam" id="PF20057"/>
    </source>
</evidence>
<dbReference type="Proteomes" id="UP000050413">
    <property type="component" value="Unassembled WGS sequence"/>
</dbReference>
<evidence type="ECO:0000313" key="4">
    <source>
        <dbReference type="Proteomes" id="UP000050413"/>
    </source>
</evidence>
<evidence type="ECO:0000313" key="2">
    <source>
        <dbReference type="EMBL" id="CUX80838.1"/>
    </source>
</evidence>
<reference evidence="3 4" key="1">
    <citation type="submission" date="2015-09" db="EMBL/GenBank/DDBJ databases">
        <title>Identification and resolution of microdiversity through metagenomic sequencing of parallel consortia.</title>
        <authorList>
            <person name="Nelson W.C."/>
            <person name="Romine M.F."/>
            <person name="Lindemann S.R."/>
        </authorList>
    </citation>
    <scope>NUCLEOTIDE SEQUENCE [LARGE SCALE GENOMIC DNA]</scope>
    <source>
        <strain evidence="3">HL-91</strain>
    </source>
</reference>
<organism evidence="3 4">
    <name type="scientific">Roseibaca calidilacus</name>
    <dbReference type="NCBI Taxonomy" id="1666912"/>
    <lineage>
        <taxon>Bacteria</taxon>
        <taxon>Pseudomonadati</taxon>
        <taxon>Pseudomonadota</taxon>
        <taxon>Alphaproteobacteria</taxon>
        <taxon>Rhodobacterales</taxon>
        <taxon>Paracoccaceae</taxon>
        <taxon>Roseinatronobacter</taxon>
    </lineage>
</organism>
<dbReference type="AlphaFoldDB" id="A0A0P7WH90"/>
<sequence>MSAQNRVNPGCALTVGALPDWVPRGARLYLSHTAAGLSLRALARNTGCHASTVLRQVRQFENRRDDPLVDNALTRLDRVLRTPPPPQTKTERFEMAQSTCLAQDSAAPAWSTDDLLSVLRDLDRPCAQLVVAPDMPKAMILRDLGQGHSERLRVFDRSLAEMLALKAWITCCRAGRVRSYVLSADGLAALRGTADEPAVARRARYGAAETPVAVLARRRDKAGQLFLMPELVQAADRLHEDFVMAQLDTLAPMPAERLTRALQNRTVPGPNIAPPGTCAARKRVLGALQDLGPGLSDMVLRVCCHLEGVESAEQAMGWCARSGKIVLRIGLQRLKLHYDRLGEDGLMIG</sequence>
<dbReference type="OrthoDB" id="7476630at2"/>
<dbReference type="Proteomes" id="UP000182045">
    <property type="component" value="Unassembled WGS sequence"/>
</dbReference>
<comment type="caution">
    <text evidence="3">The sequence shown here is derived from an EMBL/GenBank/DDBJ whole genome shotgun (WGS) entry which is preliminary data.</text>
</comment>
<accession>A0A0P7WH90</accession>
<dbReference type="EMBL" id="FBYC01000004">
    <property type="protein sequence ID" value="CUX80838.1"/>
    <property type="molecule type" value="Genomic_DNA"/>
</dbReference>
<evidence type="ECO:0000313" key="5">
    <source>
        <dbReference type="Proteomes" id="UP000182045"/>
    </source>
</evidence>
<dbReference type="EMBL" id="LJSG01000020">
    <property type="protein sequence ID" value="KPP89834.1"/>
    <property type="molecule type" value="Genomic_DNA"/>
</dbReference>
<feature type="domain" description="DUF6456" evidence="1">
    <location>
        <begin position="204"/>
        <end position="339"/>
    </location>
</feature>
<evidence type="ECO:0000313" key="3">
    <source>
        <dbReference type="EMBL" id="KPP89834.1"/>
    </source>
</evidence>
<dbReference type="STRING" id="1666912.Ga0058931_1371"/>
<reference evidence="2 5" key="2">
    <citation type="submission" date="2016-01" db="EMBL/GenBank/DDBJ databases">
        <authorList>
            <person name="Varghese N."/>
        </authorList>
    </citation>
    <scope>NUCLEOTIDE SEQUENCE [LARGE SCALE GENOMIC DNA]</scope>
    <source>
        <strain evidence="2 5">HL-91</strain>
    </source>
</reference>
<dbReference type="RefSeq" id="WP_141655900.1">
    <property type="nucleotide sequence ID" value="NZ_FBYC01000004.1"/>
</dbReference>